<dbReference type="EC" id="6.3.5.-" evidence="1"/>
<dbReference type="Gene3D" id="1.10.20.60">
    <property type="entry name" value="Glu-tRNAGln amidotransferase C subunit, N-terminal domain"/>
    <property type="match status" value="1"/>
</dbReference>
<organism evidence="2 3">
    <name type="scientific">Candidatus Yanofskybacteria bacterium RIFCSPHIGHO2_01_FULL_44_17</name>
    <dbReference type="NCBI Taxonomy" id="1802668"/>
    <lineage>
        <taxon>Bacteria</taxon>
        <taxon>Candidatus Yanofskyibacteriota</taxon>
    </lineage>
</organism>
<comment type="catalytic activity">
    <reaction evidence="1">
        <text>L-glutamyl-tRNA(Gln) + L-glutamine + ATP + H2O = L-glutaminyl-tRNA(Gln) + L-glutamate + ADP + phosphate + H(+)</text>
        <dbReference type="Rhea" id="RHEA:17521"/>
        <dbReference type="Rhea" id="RHEA-COMP:9681"/>
        <dbReference type="Rhea" id="RHEA-COMP:9684"/>
        <dbReference type="ChEBI" id="CHEBI:15377"/>
        <dbReference type="ChEBI" id="CHEBI:15378"/>
        <dbReference type="ChEBI" id="CHEBI:29985"/>
        <dbReference type="ChEBI" id="CHEBI:30616"/>
        <dbReference type="ChEBI" id="CHEBI:43474"/>
        <dbReference type="ChEBI" id="CHEBI:58359"/>
        <dbReference type="ChEBI" id="CHEBI:78520"/>
        <dbReference type="ChEBI" id="CHEBI:78521"/>
        <dbReference type="ChEBI" id="CHEBI:456216"/>
    </reaction>
</comment>
<dbReference type="InterPro" id="IPR036113">
    <property type="entry name" value="Asp/Glu-ADT_sf_sub_c"/>
</dbReference>
<dbReference type="GO" id="GO:0005524">
    <property type="term" value="F:ATP binding"/>
    <property type="evidence" value="ECO:0007669"/>
    <property type="project" value="UniProtKB-KW"/>
</dbReference>
<accession>A0A1F8EWN4</accession>
<protein>
    <recommendedName>
        <fullName evidence="1">Aspartyl/glutamyl-tRNA(Asn/Gln) amidotransferase subunit C</fullName>
        <shortName evidence="1">Asp/Glu-ADT subunit C</shortName>
        <ecNumber evidence="1">6.3.5.-</ecNumber>
    </recommendedName>
</protein>
<dbReference type="GO" id="GO:0050566">
    <property type="term" value="F:asparaginyl-tRNA synthase (glutamine-hydrolyzing) activity"/>
    <property type="evidence" value="ECO:0007669"/>
    <property type="project" value="RHEA"/>
</dbReference>
<comment type="subunit">
    <text evidence="1">Heterotrimer of A, B and C subunits.</text>
</comment>
<dbReference type="AlphaFoldDB" id="A0A1F8EWN4"/>
<dbReference type="PANTHER" id="PTHR15004:SF0">
    <property type="entry name" value="GLUTAMYL-TRNA(GLN) AMIDOTRANSFERASE SUBUNIT C, MITOCHONDRIAL"/>
    <property type="match status" value="1"/>
</dbReference>
<keyword evidence="1" id="KW-0547">Nucleotide-binding</keyword>
<comment type="catalytic activity">
    <reaction evidence="1">
        <text>L-aspartyl-tRNA(Asn) + L-glutamine + ATP + H2O = L-asparaginyl-tRNA(Asn) + L-glutamate + ADP + phosphate + 2 H(+)</text>
        <dbReference type="Rhea" id="RHEA:14513"/>
        <dbReference type="Rhea" id="RHEA-COMP:9674"/>
        <dbReference type="Rhea" id="RHEA-COMP:9677"/>
        <dbReference type="ChEBI" id="CHEBI:15377"/>
        <dbReference type="ChEBI" id="CHEBI:15378"/>
        <dbReference type="ChEBI" id="CHEBI:29985"/>
        <dbReference type="ChEBI" id="CHEBI:30616"/>
        <dbReference type="ChEBI" id="CHEBI:43474"/>
        <dbReference type="ChEBI" id="CHEBI:58359"/>
        <dbReference type="ChEBI" id="CHEBI:78515"/>
        <dbReference type="ChEBI" id="CHEBI:78516"/>
        <dbReference type="ChEBI" id="CHEBI:456216"/>
    </reaction>
</comment>
<gene>
    <name evidence="1" type="primary">gatC</name>
    <name evidence="2" type="ORF">A2831_01050</name>
</gene>
<sequence>MSKITQKDVERIAGLARIRFGDKEKEKMAAEIGAILGYIDKLKEVDTDGVEPISNITGMENVMRKDEPTKNQLAEQAAEAAKLIEMAPDNKDNFVKVKAVFGE</sequence>
<evidence type="ECO:0000313" key="3">
    <source>
        <dbReference type="Proteomes" id="UP000177507"/>
    </source>
</evidence>
<keyword evidence="1" id="KW-0648">Protein biosynthesis</keyword>
<comment type="caution">
    <text evidence="2">The sequence shown here is derived from an EMBL/GenBank/DDBJ whole genome shotgun (WGS) entry which is preliminary data.</text>
</comment>
<dbReference type="Pfam" id="PF02686">
    <property type="entry name" value="GatC"/>
    <property type="match status" value="1"/>
</dbReference>
<name>A0A1F8EWN4_9BACT</name>
<keyword evidence="1" id="KW-0067">ATP-binding</keyword>
<dbReference type="SUPFAM" id="SSF141000">
    <property type="entry name" value="Glu-tRNAGln amidotransferase C subunit"/>
    <property type="match status" value="1"/>
</dbReference>
<reference evidence="2 3" key="1">
    <citation type="journal article" date="2016" name="Nat. Commun.">
        <title>Thousands of microbial genomes shed light on interconnected biogeochemical processes in an aquifer system.</title>
        <authorList>
            <person name="Anantharaman K."/>
            <person name="Brown C.T."/>
            <person name="Hug L.A."/>
            <person name="Sharon I."/>
            <person name="Castelle C.J."/>
            <person name="Probst A.J."/>
            <person name="Thomas B.C."/>
            <person name="Singh A."/>
            <person name="Wilkins M.J."/>
            <person name="Karaoz U."/>
            <person name="Brodie E.L."/>
            <person name="Williams K.H."/>
            <person name="Hubbard S.S."/>
            <person name="Banfield J.F."/>
        </authorList>
    </citation>
    <scope>NUCLEOTIDE SEQUENCE [LARGE SCALE GENOMIC DNA]</scope>
</reference>
<evidence type="ECO:0000256" key="1">
    <source>
        <dbReference type="HAMAP-Rule" id="MF_00122"/>
    </source>
</evidence>
<dbReference type="GO" id="GO:0070681">
    <property type="term" value="P:glutaminyl-tRNAGln biosynthesis via transamidation"/>
    <property type="evidence" value="ECO:0007669"/>
    <property type="project" value="TreeGrafter"/>
</dbReference>
<proteinExistence type="inferred from homology"/>
<dbReference type="HAMAP" id="MF_00122">
    <property type="entry name" value="GatC"/>
    <property type="match status" value="1"/>
</dbReference>
<dbReference type="GO" id="GO:0050567">
    <property type="term" value="F:glutaminyl-tRNA synthase (glutamine-hydrolyzing) activity"/>
    <property type="evidence" value="ECO:0007669"/>
    <property type="project" value="UniProtKB-UniRule"/>
</dbReference>
<dbReference type="STRING" id="1802668.A2831_01050"/>
<dbReference type="GO" id="GO:0006412">
    <property type="term" value="P:translation"/>
    <property type="evidence" value="ECO:0007669"/>
    <property type="project" value="UniProtKB-UniRule"/>
</dbReference>
<dbReference type="InterPro" id="IPR003837">
    <property type="entry name" value="GatC"/>
</dbReference>
<comment type="function">
    <text evidence="1">Allows the formation of correctly charged Asn-tRNA(Asn) or Gln-tRNA(Gln) through the transamidation of misacylated Asp-tRNA(Asn) or Glu-tRNA(Gln) in organisms which lack either or both of asparaginyl-tRNA or glutaminyl-tRNA synthetases. The reaction takes place in the presence of glutamine and ATP through an activated phospho-Asp-tRNA(Asn) or phospho-Glu-tRNA(Gln).</text>
</comment>
<dbReference type="EMBL" id="MGJI01000021">
    <property type="protein sequence ID" value="OGN04436.1"/>
    <property type="molecule type" value="Genomic_DNA"/>
</dbReference>
<keyword evidence="1" id="KW-0436">Ligase</keyword>
<comment type="similarity">
    <text evidence="1">Belongs to the GatC family.</text>
</comment>
<dbReference type="Proteomes" id="UP000177507">
    <property type="component" value="Unassembled WGS sequence"/>
</dbReference>
<dbReference type="PANTHER" id="PTHR15004">
    <property type="entry name" value="GLUTAMYL-TRNA(GLN) AMIDOTRANSFERASE SUBUNIT C, MITOCHONDRIAL"/>
    <property type="match status" value="1"/>
</dbReference>
<dbReference type="GO" id="GO:0006450">
    <property type="term" value="P:regulation of translational fidelity"/>
    <property type="evidence" value="ECO:0007669"/>
    <property type="project" value="InterPro"/>
</dbReference>
<dbReference type="NCBIfam" id="TIGR00135">
    <property type="entry name" value="gatC"/>
    <property type="match status" value="1"/>
</dbReference>
<evidence type="ECO:0000313" key="2">
    <source>
        <dbReference type="EMBL" id="OGN04436.1"/>
    </source>
</evidence>